<dbReference type="RefSeq" id="WP_182541946.1">
    <property type="nucleotide sequence ID" value="NZ_JACGXA010000003.1"/>
</dbReference>
<keyword evidence="1" id="KW-0547">Nucleotide-binding</keyword>
<dbReference type="PROSITE" id="PS50043">
    <property type="entry name" value="HTH_LUXR_2"/>
    <property type="match status" value="1"/>
</dbReference>
<dbReference type="PANTHER" id="PTHR16305:SF35">
    <property type="entry name" value="TRANSCRIPTIONAL ACTIVATOR DOMAIN"/>
    <property type="match status" value="1"/>
</dbReference>
<evidence type="ECO:0000313" key="5">
    <source>
        <dbReference type="Proteomes" id="UP000580910"/>
    </source>
</evidence>
<dbReference type="Gene3D" id="1.10.10.10">
    <property type="entry name" value="Winged helix-like DNA-binding domain superfamily/Winged helix DNA-binding domain"/>
    <property type="match status" value="1"/>
</dbReference>
<dbReference type="Gene3D" id="1.25.40.10">
    <property type="entry name" value="Tetratricopeptide repeat domain"/>
    <property type="match status" value="1"/>
</dbReference>
<dbReference type="PANTHER" id="PTHR16305">
    <property type="entry name" value="TESTICULAR SOLUBLE ADENYLYL CYCLASE"/>
    <property type="match status" value="1"/>
</dbReference>
<dbReference type="PROSITE" id="PS00622">
    <property type="entry name" value="HTH_LUXR_1"/>
    <property type="match status" value="1"/>
</dbReference>
<dbReference type="GO" id="GO:0005524">
    <property type="term" value="F:ATP binding"/>
    <property type="evidence" value="ECO:0007669"/>
    <property type="project" value="UniProtKB-KW"/>
</dbReference>
<evidence type="ECO:0000259" key="3">
    <source>
        <dbReference type="PROSITE" id="PS50043"/>
    </source>
</evidence>
<dbReference type="InterPro" id="IPR016032">
    <property type="entry name" value="Sig_transdc_resp-reg_C-effctor"/>
</dbReference>
<dbReference type="InterPro" id="IPR036388">
    <property type="entry name" value="WH-like_DNA-bd_sf"/>
</dbReference>
<dbReference type="InterPro" id="IPR027417">
    <property type="entry name" value="P-loop_NTPase"/>
</dbReference>
<dbReference type="Gene3D" id="3.40.50.300">
    <property type="entry name" value="P-loop containing nucleotide triphosphate hydrolases"/>
    <property type="match status" value="1"/>
</dbReference>
<dbReference type="Proteomes" id="UP000580910">
    <property type="component" value="Unassembled WGS sequence"/>
</dbReference>
<organism evidence="4 5">
    <name type="scientific">Nocardioides ginsengisegetis</name>
    <dbReference type="NCBI Taxonomy" id="661491"/>
    <lineage>
        <taxon>Bacteria</taxon>
        <taxon>Bacillati</taxon>
        <taxon>Actinomycetota</taxon>
        <taxon>Actinomycetes</taxon>
        <taxon>Propionibacteriales</taxon>
        <taxon>Nocardioidaceae</taxon>
        <taxon>Nocardioides</taxon>
    </lineage>
</organism>
<keyword evidence="5" id="KW-1185">Reference proteome</keyword>
<dbReference type="Pfam" id="PF00196">
    <property type="entry name" value="GerE"/>
    <property type="match status" value="1"/>
</dbReference>
<evidence type="ECO:0000256" key="1">
    <source>
        <dbReference type="ARBA" id="ARBA00022741"/>
    </source>
</evidence>
<dbReference type="GO" id="GO:0004016">
    <property type="term" value="F:adenylate cyclase activity"/>
    <property type="evidence" value="ECO:0007669"/>
    <property type="project" value="TreeGrafter"/>
</dbReference>
<accession>A0A7W3J4A8</accession>
<dbReference type="InterPro" id="IPR000792">
    <property type="entry name" value="Tscrpt_reg_LuxR_C"/>
</dbReference>
<keyword evidence="4" id="KW-0238">DNA-binding</keyword>
<dbReference type="SMART" id="SM00421">
    <property type="entry name" value="HTH_LUXR"/>
    <property type="match status" value="1"/>
</dbReference>
<evidence type="ECO:0000313" key="4">
    <source>
        <dbReference type="EMBL" id="MBA8805939.1"/>
    </source>
</evidence>
<dbReference type="EMBL" id="JACGXA010000003">
    <property type="protein sequence ID" value="MBA8805939.1"/>
    <property type="molecule type" value="Genomic_DNA"/>
</dbReference>
<dbReference type="SUPFAM" id="SSF46894">
    <property type="entry name" value="C-terminal effector domain of the bipartite response regulators"/>
    <property type="match status" value="1"/>
</dbReference>
<dbReference type="InterPro" id="IPR011990">
    <property type="entry name" value="TPR-like_helical_dom_sf"/>
</dbReference>
<keyword evidence="2" id="KW-0067">ATP-binding</keyword>
<name>A0A7W3J4A8_9ACTN</name>
<dbReference type="InterPro" id="IPR041664">
    <property type="entry name" value="AAA_16"/>
</dbReference>
<dbReference type="GO" id="GO:0006355">
    <property type="term" value="P:regulation of DNA-templated transcription"/>
    <property type="evidence" value="ECO:0007669"/>
    <property type="project" value="InterPro"/>
</dbReference>
<evidence type="ECO:0000256" key="2">
    <source>
        <dbReference type="ARBA" id="ARBA00022840"/>
    </source>
</evidence>
<dbReference type="GO" id="GO:0003677">
    <property type="term" value="F:DNA binding"/>
    <property type="evidence" value="ECO:0007669"/>
    <property type="project" value="UniProtKB-KW"/>
</dbReference>
<proteinExistence type="predicted"/>
<dbReference type="SUPFAM" id="SSF48452">
    <property type="entry name" value="TPR-like"/>
    <property type="match status" value="2"/>
</dbReference>
<dbReference type="CDD" id="cd06170">
    <property type="entry name" value="LuxR_C_like"/>
    <property type="match status" value="1"/>
</dbReference>
<dbReference type="SUPFAM" id="SSF52540">
    <property type="entry name" value="P-loop containing nucleoside triphosphate hydrolases"/>
    <property type="match status" value="1"/>
</dbReference>
<feature type="domain" description="HTH luxR-type" evidence="3">
    <location>
        <begin position="913"/>
        <end position="978"/>
    </location>
</feature>
<dbReference type="Pfam" id="PF13191">
    <property type="entry name" value="AAA_16"/>
    <property type="match status" value="1"/>
</dbReference>
<gene>
    <name evidence="4" type="ORF">FB382_004284</name>
</gene>
<dbReference type="AlphaFoldDB" id="A0A7W3J4A8"/>
<reference evidence="4 5" key="1">
    <citation type="submission" date="2020-07" db="EMBL/GenBank/DDBJ databases">
        <title>Sequencing the genomes of 1000 actinobacteria strains.</title>
        <authorList>
            <person name="Klenk H.-P."/>
        </authorList>
    </citation>
    <scope>NUCLEOTIDE SEQUENCE [LARGE SCALE GENOMIC DNA]</scope>
    <source>
        <strain evidence="4 5">DSM 21349</strain>
    </source>
</reference>
<dbReference type="PRINTS" id="PR00038">
    <property type="entry name" value="HTHLUXR"/>
</dbReference>
<dbReference type="GO" id="GO:0005737">
    <property type="term" value="C:cytoplasm"/>
    <property type="evidence" value="ECO:0007669"/>
    <property type="project" value="TreeGrafter"/>
</dbReference>
<protein>
    <submittedName>
        <fullName evidence="4">DNA-binding CsgD family transcriptional regulator/tetratricopeptide (TPR) repeat protein</fullName>
    </submittedName>
</protein>
<comment type="caution">
    <text evidence="4">The sequence shown here is derived from an EMBL/GenBank/DDBJ whole genome shotgun (WGS) entry which is preliminary data.</text>
</comment>
<sequence length="981" mass="105221">MAGHTSKTLVGRDAELTEIASLLGVRRIPGDRSSSDREATNVLLSGDAGVGKTRLLTELRDVAFTEGWQVFAGHCLDFGDSALPYLPFSEVLGRMATDLPAVVDAVAGQHPALARLQPGRRVMNADADRETGALDRTDLFEAVHALLEAAAEAAPLLLVIEDAHWADQSTRDMLSFLFSRPFAGPVAIVASYRSDDLHRRHPLRTQVAEWSRIRGVERIQLAPLSAGDVRTLIAELDAGPISEDQVAGIVDRAEGNAFFVEELVGAASGPGRWVPADLADVLLVRLDRLDDTARQVVRAASVAGRKVSHEMLAAASLLDDTALDEGLRRAVEMNVLVAGAGTYTFRHALLGEAVYDDLLPGERVRLHAAYCAALSDGRARGTAAELARHARLAMDLDTALDASIRAGNEATAIGGPDEAAQHYQQALELLADPRRRADLDVDVSKLTVSAAEALMASGHPIRAAALVAEQLTCLPADASPAWRARMLAVRAAALVIIETDEDAAAVSARALELVPDDAPMLRARVLTTHARVLAALGRFEEAQAVGIDALALAEKLNMSELASDAITTLSGLKKAGPKEGLRAALTDAILRAQESGAIHAELRGRFFLARSYQDWAEFEETERWFRSAIERGQAAGLAWAPYAFESRWQLAWVLMVSGRWDEALELCGIDGQSAPPIPKALLDSVRLNIQHGRGLDVAAETLALRRHWHKEGGIAIHASTVELLDAGRRADAAGAVASYEHAVDVLGRIWHEWFPARVRLAAVTIGAIAQAVPTLAAGERATFQERAERLHAEGHTVLERYTDPSGFWGPEGRAWVKRLDAEVLRLRWLTGIDAPPLDALVRAWEETVVLFADFGDVFELARTRTVLAGILRASGDATRAREVGDLARAAAHQLGAQPLLDELRALGSTPARGDAAPDALTPRETEILALVAEGRSNGEIGKQLFISAKTVSVHVSNILGKLGAAGRTEAAAIGRRRGLVE</sequence>